<name>A0A5B7IJ28_PORTR</name>
<evidence type="ECO:0000313" key="2">
    <source>
        <dbReference type="EMBL" id="MPC82315.1"/>
    </source>
</evidence>
<comment type="caution">
    <text evidence="2">The sequence shown here is derived from an EMBL/GenBank/DDBJ whole genome shotgun (WGS) entry which is preliminary data.</text>
</comment>
<dbReference type="AlphaFoldDB" id="A0A5B7IJ28"/>
<organism evidence="2 3">
    <name type="scientific">Portunus trituberculatus</name>
    <name type="common">Swimming crab</name>
    <name type="synonym">Neptunus trituberculatus</name>
    <dbReference type="NCBI Taxonomy" id="210409"/>
    <lineage>
        <taxon>Eukaryota</taxon>
        <taxon>Metazoa</taxon>
        <taxon>Ecdysozoa</taxon>
        <taxon>Arthropoda</taxon>
        <taxon>Crustacea</taxon>
        <taxon>Multicrustacea</taxon>
        <taxon>Malacostraca</taxon>
        <taxon>Eumalacostraca</taxon>
        <taxon>Eucarida</taxon>
        <taxon>Decapoda</taxon>
        <taxon>Pleocyemata</taxon>
        <taxon>Brachyura</taxon>
        <taxon>Eubrachyura</taxon>
        <taxon>Portunoidea</taxon>
        <taxon>Portunidae</taxon>
        <taxon>Portuninae</taxon>
        <taxon>Portunus</taxon>
    </lineage>
</organism>
<keyword evidence="1" id="KW-1015">Disulfide bond</keyword>
<accession>A0A5B7IJ28</accession>
<gene>
    <name evidence="2" type="ORF">E2C01_076973</name>
</gene>
<protein>
    <submittedName>
        <fullName evidence="2">Uncharacterized protein</fullName>
    </submittedName>
</protein>
<dbReference type="EMBL" id="VSRR010059389">
    <property type="protein sequence ID" value="MPC82315.1"/>
    <property type="molecule type" value="Genomic_DNA"/>
</dbReference>
<dbReference type="Proteomes" id="UP000324222">
    <property type="component" value="Unassembled WGS sequence"/>
</dbReference>
<keyword evidence="3" id="KW-1185">Reference proteome</keyword>
<dbReference type="SUPFAM" id="SSF57424">
    <property type="entry name" value="LDL receptor-like module"/>
    <property type="match status" value="1"/>
</dbReference>
<dbReference type="InterPro" id="IPR036055">
    <property type="entry name" value="LDL_receptor-like_sf"/>
</dbReference>
<evidence type="ECO:0000256" key="1">
    <source>
        <dbReference type="ARBA" id="ARBA00023157"/>
    </source>
</evidence>
<evidence type="ECO:0000313" key="3">
    <source>
        <dbReference type="Proteomes" id="UP000324222"/>
    </source>
</evidence>
<sequence length="39" mass="4416">MRCQCRDRMLGTGRSDLICDGHPDCPDGSDEECGEEKWN</sequence>
<dbReference type="Gene3D" id="4.10.400.10">
    <property type="entry name" value="Low-density Lipoprotein Receptor"/>
    <property type="match status" value="1"/>
</dbReference>
<reference evidence="2 3" key="1">
    <citation type="submission" date="2019-05" db="EMBL/GenBank/DDBJ databases">
        <title>Another draft genome of Portunus trituberculatus and its Hox gene families provides insights of decapod evolution.</title>
        <authorList>
            <person name="Jeong J.-H."/>
            <person name="Song I."/>
            <person name="Kim S."/>
            <person name="Choi T."/>
            <person name="Kim D."/>
            <person name="Ryu S."/>
            <person name="Kim W."/>
        </authorList>
    </citation>
    <scope>NUCLEOTIDE SEQUENCE [LARGE SCALE GENOMIC DNA]</scope>
    <source>
        <tissue evidence="2">Muscle</tissue>
    </source>
</reference>
<proteinExistence type="predicted"/>